<feature type="compositionally biased region" description="Basic and acidic residues" evidence="7">
    <location>
        <begin position="654"/>
        <end position="673"/>
    </location>
</feature>
<protein>
    <recommendedName>
        <fullName evidence="8">Homeobox domain-containing protein</fullName>
    </recommendedName>
</protein>
<accession>A0AAD5RMI2</accession>
<feature type="compositionally biased region" description="Polar residues" evidence="7">
    <location>
        <begin position="197"/>
        <end position="206"/>
    </location>
</feature>
<gene>
    <name evidence="9" type="ORF">MKZ38_003627</name>
</gene>
<dbReference type="AlphaFoldDB" id="A0AAD5RMI2"/>
<feature type="compositionally biased region" description="Polar residues" evidence="7">
    <location>
        <begin position="228"/>
        <end position="242"/>
    </location>
</feature>
<evidence type="ECO:0000256" key="4">
    <source>
        <dbReference type="ARBA" id="ARBA00023242"/>
    </source>
</evidence>
<feature type="compositionally biased region" description="Polar residues" evidence="7">
    <location>
        <begin position="69"/>
        <end position="80"/>
    </location>
</feature>
<feature type="region of interest" description="Disordered" evidence="7">
    <location>
        <begin position="197"/>
        <end position="258"/>
    </location>
</feature>
<feature type="compositionally biased region" description="Polar residues" evidence="7">
    <location>
        <begin position="270"/>
        <end position="298"/>
    </location>
</feature>
<keyword evidence="3 5" id="KW-0371">Homeobox</keyword>
<feature type="compositionally biased region" description="Basic and acidic residues" evidence="7">
    <location>
        <begin position="558"/>
        <end position="571"/>
    </location>
</feature>
<dbReference type="PROSITE" id="PS50071">
    <property type="entry name" value="HOMEOBOX_2"/>
    <property type="match status" value="1"/>
</dbReference>
<feature type="compositionally biased region" description="Low complexity" evidence="7">
    <location>
        <begin position="410"/>
        <end position="421"/>
    </location>
</feature>
<feature type="compositionally biased region" description="Basic and acidic residues" evidence="7">
    <location>
        <begin position="714"/>
        <end position="731"/>
    </location>
</feature>
<dbReference type="Gene3D" id="1.10.10.60">
    <property type="entry name" value="Homeodomain-like"/>
    <property type="match status" value="1"/>
</dbReference>
<feature type="region of interest" description="Disordered" evidence="7">
    <location>
        <begin position="1"/>
        <end position="80"/>
    </location>
</feature>
<dbReference type="InterPro" id="IPR017970">
    <property type="entry name" value="Homeobox_CS"/>
</dbReference>
<evidence type="ECO:0000256" key="3">
    <source>
        <dbReference type="ARBA" id="ARBA00023155"/>
    </source>
</evidence>
<dbReference type="Pfam" id="PF00046">
    <property type="entry name" value="Homeodomain"/>
    <property type="match status" value="1"/>
</dbReference>
<dbReference type="CDD" id="cd00086">
    <property type="entry name" value="homeodomain"/>
    <property type="match status" value="1"/>
</dbReference>
<feature type="domain" description="Homeobox" evidence="8">
    <location>
        <begin position="102"/>
        <end position="145"/>
    </location>
</feature>
<dbReference type="GO" id="GO:0000976">
    <property type="term" value="F:transcription cis-regulatory region binding"/>
    <property type="evidence" value="ECO:0007669"/>
    <property type="project" value="TreeGrafter"/>
</dbReference>
<evidence type="ECO:0000256" key="7">
    <source>
        <dbReference type="SAM" id="MobiDB-lite"/>
    </source>
</evidence>
<evidence type="ECO:0000256" key="1">
    <source>
        <dbReference type="ARBA" id="ARBA00004123"/>
    </source>
</evidence>
<dbReference type="SMART" id="SM00389">
    <property type="entry name" value="HOX"/>
    <property type="match status" value="1"/>
</dbReference>
<evidence type="ECO:0000256" key="5">
    <source>
        <dbReference type="PROSITE-ProRule" id="PRU00108"/>
    </source>
</evidence>
<reference evidence="9" key="1">
    <citation type="submission" date="2022-07" db="EMBL/GenBank/DDBJ databases">
        <title>Draft genome sequence of Zalerion maritima ATCC 34329, a (micro)plastics degrading marine fungus.</title>
        <authorList>
            <person name="Paco A."/>
            <person name="Goncalves M.F.M."/>
            <person name="Rocha-Santos T.A.P."/>
            <person name="Alves A."/>
        </authorList>
    </citation>
    <scope>NUCLEOTIDE SEQUENCE</scope>
    <source>
        <strain evidence="9">ATCC 34329</strain>
    </source>
</reference>
<dbReference type="InterPro" id="IPR009057">
    <property type="entry name" value="Homeodomain-like_sf"/>
</dbReference>
<proteinExistence type="predicted"/>
<comment type="caution">
    <text evidence="9">The sequence shown here is derived from an EMBL/GenBank/DDBJ whole genome shotgun (WGS) entry which is preliminary data.</text>
</comment>
<keyword evidence="4 5" id="KW-0539">Nucleus</keyword>
<dbReference type="SUPFAM" id="SSF46689">
    <property type="entry name" value="Homeodomain-like"/>
    <property type="match status" value="1"/>
</dbReference>
<feature type="DNA-binding region" description="Homeobox" evidence="5">
    <location>
        <begin position="104"/>
        <end position="146"/>
    </location>
</feature>
<feature type="compositionally biased region" description="Pro residues" evidence="7">
    <location>
        <begin position="208"/>
        <end position="217"/>
    </location>
</feature>
<evidence type="ECO:0000313" key="9">
    <source>
        <dbReference type="EMBL" id="KAJ2898807.1"/>
    </source>
</evidence>
<sequence length="744" mass="79667">MSFIAAGPVPKQSDWPCTSSSPPHGDHVDSSFMSTISSHSSNADASLISQVSTASHEQERRRRKRTTRVESSPNSTFFLNEHNQTNSVNFALFCSTQDKAILEAAYQTDTKPDKQARLDIVSRVSMNEKEVQIWFQNRRQNDRRKTRPLSIHEVESLRYRSSGGVHIAPSAATTTADPNPVQDHFAAPYSSTALGHQAQYPATSPGSVAPPHPPPYDPAHVGSHKRGQTTSPEATLPSSRSASPRDGLPNSQLPPPHAAAMPVINSLEASTSNPASIPLPSQATGPDQSFGSVSSCSKESADDVGYLSNRRNEFSSSQPSMSFRPELALPSINSDNNRRRAPLSKLLNDTPSNPFKITLSLEGKAELAPSISPPRPYQPYLTYDTASIPSLPLKLHHAHTHTGNTSNITSLPPISSLLSGAAPPPRLSHGRSRNAQTWEQIADSSDPTPTAVTDSLTTQAEDEASGSARAAITLIRANSSTTPDVPPHHHSPGLAEPPSGVLANNNGKRNSSTASHNARGGKKAKIGRAMSSLASLETPERALEEGNIEAAVPPPPGDRSEAAEKGKKDTTELLVGSPTDSDKENWSPGSTGNPHPHPRRQVPPQRQCRVIEAGCKVLEDSMPVGGGRRLFFGMTTDKSPSKKRMSSPGVSIFEDARSSDDHVGSDRDGEKYENTNFGRGRRGGNAKGEEDDVAAHSFDVNISSDATIPDEEVERFMRGDVSPSKKGDADAVHSLLSLKSGWSS</sequence>
<feature type="compositionally biased region" description="Polar residues" evidence="7">
    <location>
        <begin position="42"/>
        <end position="55"/>
    </location>
</feature>
<feature type="region of interest" description="Disordered" evidence="7">
    <location>
        <begin position="633"/>
        <end position="731"/>
    </location>
</feature>
<evidence type="ECO:0000256" key="2">
    <source>
        <dbReference type="ARBA" id="ARBA00023125"/>
    </source>
</evidence>
<dbReference type="GO" id="GO:0000981">
    <property type="term" value="F:DNA-binding transcription factor activity, RNA polymerase II-specific"/>
    <property type="evidence" value="ECO:0007669"/>
    <property type="project" value="InterPro"/>
</dbReference>
<feature type="region of interest" description="Disordered" evidence="7">
    <location>
        <begin position="270"/>
        <end position="337"/>
    </location>
</feature>
<feature type="compositionally biased region" description="Low complexity" evidence="7">
    <location>
        <begin position="30"/>
        <end position="41"/>
    </location>
</feature>
<dbReference type="PANTHER" id="PTHR24323:SF7">
    <property type="entry name" value="HOMEOBOX DOMAIN-CONTAINING PROTEIN"/>
    <property type="match status" value="1"/>
</dbReference>
<dbReference type="InterPro" id="IPR001356">
    <property type="entry name" value="HD"/>
</dbReference>
<dbReference type="Proteomes" id="UP001201980">
    <property type="component" value="Unassembled WGS sequence"/>
</dbReference>
<feature type="compositionally biased region" description="Polar residues" evidence="7">
    <location>
        <begin position="433"/>
        <end position="459"/>
    </location>
</feature>
<dbReference type="EMBL" id="JAKWBI020000216">
    <property type="protein sequence ID" value="KAJ2898807.1"/>
    <property type="molecule type" value="Genomic_DNA"/>
</dbReference>
<organism evidence="9 10">
    <name type="scientific">Zalerion maritima</name>
    <dbReference type="NCBI Taxonomy" id="339359"/>
    <lineage>
        <taxon>Eukaryota</taxon>
        <taxon>Fungi</taxon>
        <taxon>Dikarya</taxon>
        <taxon>Ascomycota</taxon>
        <taxon>Pezizomycotina</taxon>
        <taxon>Sordariomycetes</taxon>
        <taxon>Lulworthiomycetidae</taxon>
        <taxon>Lulworthiales</taxon>
        <taxon>Lulworthiaceae</taxon>
        <taxon>Zalerion</taxon>
    </lineage>
</organism>
<evidence type="ECO:0000256" key="6">
    <source>
        <dbReference type="RuleBase" id="RU000682"/>
    </source>
</evidence>
<dbReference type="GO" id="GO:0005634">
    <property type="term" value="C:nucleus"/>
    <property type="evidence" value="ECO:0007669"/>
    <property type="project" value="UniProtKB-SubCell"/>
</dbReference>
<evidence type="ECO:0000313" key="10">
    <source>
        <dbReference type="Proteomes" id="UP001201980"/>
    </source>
</evidence>
<feature type="region of interest" description="Disordered" evidence="7">
    <location>
        <begin position="479"/>
        <end position="608"/>
    </location>
</feature>
<feature type="region of interest" description="Disordered" evidence="7">
    <location>
        <begin position="398"/>
        <end position="467"/>
    </location>
</feature>
<dbReference type="PANTHER" id="PTHR24323">
    <property type="entry name" value="CEH-10 HOMEODOMAIN-CONTAINING HOMOLOG"/>
    <property type="match status" value="1"/>
</dbReference>
<feature type="compositionally biased region" description="Polar residues" evidence="7">
    <location>
        <begin position="502"/>
        <end position="516"/>
    </location>
</feature>
<comment type="subcellular location">
    <subcellularLocation>
        <location evidence="1 5 6">Nucleus</location>
    </subcellularLocation>
</comment>
<evidence type="ECO:0000259" key="8">
    <source>
        <dbReference type="PROSITE" id="PS50071"/>
    </source>
</evidence>
<name>A0AAD5RMI2_9PEZI</name>
<keyword evidence="2 5" id="KW-0238">DNA-binding</keyword>
<dbReference type="InterPro" id="IPR051775">
    <property type="entry name" value="Homeobox_domain"/>
</dbReference>
<keyword evidence="10" id="KW-1185">Reference proteome</keyword>
<dbReference type="PROSITE" id="PS00027">
    <property type="entry name" value="HOMEOBOX_1"/>
    <property type="match status" value="1"/>
</dbReference>